<evidence type="ECO:0000313" key="13">
    <source>
        <dbReference type="Ensembl" id="ENSSLUP00000009488.1"/>
    </source>
</evidence>
<sequence>TASSSGLQALLAMLLMDLLAVVGNVAVMTVIAKAPQLHKFAFVFHLCVVDLLAALVLMPLGMLSSQAFFGEALCRSYLFLSVCLVSAAILSISVINVERYYYIIHPMRYEVKMTVGLVASVLVGIWVKALAMSALPLLAWFLQGAVPSPPAQGHRRCSLHWTGGGSNRLAFMALFTLVYFLCPVLVILVVYCNMFKVARVAAMHHGPLPTWMDTPRRQRSESLSSRRATPQRPFGGGKAAAVLAAVGGQFLCCWLPYFTFHLYSALAASPPATLASLEEVVTWIGYFCFTSNPFFYGCLNRQIRDELGKHLPCLFRRAGVEMEDRLPSREGSIEENFLQFLQGTGCNLDPQNSHSTSSPKGEAGCPLAQSQPPEPAQPIPIDFRIPGQIAEETSEFIETEQAKNNHIYTDN</sequence>
<evidence type="ECO:0000313" key="14">
    <source>
        <dbReference type="Proteomes" id="UP000694568"/>
    </source>
</evidence>
<evidence type="ECO:0000256" key="1">
    <source>
        <dbReference type="ARBA" id="ARBA00004651"/>
    </source>
</evidence>
<feature type="transmembrane region" description="Helical" evidence="11">
    <location>
        <begin position="169"/>
        <end position="191"/>
    </location>
</feature>
<dbReference type="PANTHER" id="PTHR22752">
    <property type="entry name" value="G PROTEIN-COUPLED RECEPTOR"/>
    <property type="match status" value="1"/>
</dbReference>
<reference evidence="13" key="2">
    <citation type="submission" date="2025-09" db="UniProtKB">
        <authorList>
            <consortium name="Ensembl"/>
        </authorList>
    </citation>
    <scope>IDENTIFICATION</scope>
</reference>
<dbReference type="SUPFAM" id="SSF81321">
    <property type="entry name" value="Family A G protein-coupled receptor-like"/>
    <property type="match status" value="1"/>
</dbReference>
<dbReference type="Proteomes" id="UP000694568">
    <property type="component" value="Unplaced"/>
</dbReference>
<dbReference type="GO" id="GO:0005768">
    <property type="term" value="C:endosome"/>
    <property type="evidence" value="ECO:0007669"/>
    <property type="project" value="TreeGrafter"/>
</dbReference>
<dbReference type="Pfam" id="PF00001">
    <property type="entry name" value="7tm_1"/>
    <property type="match status" value="1"/>
</dbReference>
<dbReference type="GeneTree" id="ENSGT00950000182998"/>
<evidence type="ECO:0000259" key="12">
    <source>
        <dbReference type="PROSITE" id="PS50262"/>
    </source>
</evidence>
<dbReference type="PROSITE" id="PS00237">
    <property type="entry name" value="G_PROTEIN_RECEP_F1_1"/>
    <property type="match status" value="1"/>
</dbReference>
<evidence type="ECO:0000256" key="11">
    <source>
        <dbReference type="SAM" id="Phobius"/>
    </source>
</evidence>
<dbReference type="GO" id="GO:0043235">
    <property type="term" value="C:receptor complex"/>
    <property type="evidence" value="ECO:0007669"/>
    <property type="project" value="TreeGrafter"/>
</dbReference>
<keyword evidence="4 11" id="KW-1133">Transmembrane helix</keyword>
<feature type="transmembrane region" description="Helical" evidence="11">
    <location>
        <begin position="43"/>
        <end position="64"/>
    </location>
</feature>
<dbReference type="InterPro" id="IPR000276">
    <property type="entry name" value="GPCR_Rhodpsn"/>
</dbReference>
<gene>
    <name evidence="13" type="primary">LOC116041736</name>
</gene>
<accession>A0A8D0CR82</accession>
<evidence type="ECO:0000256" key="4">
    <source>
        <dbReference type="ARBA" id="ARBA00022989"/>
    </source>
</evidence>
<evidence type="ECO:0000256" key="6">
    <source>
        <dbReference type="ARBA" id="ARBA00023136"/>
    </source>
</evidence>
<feature type="region of interest" description="Disordered" evidence="10">
    <location>
        <begin position="212"/>
        <end position="234"/>
    </location>
</feature>
<evidence type="ECO:0000256" key="2">
    <source>
        <dbReference type="ARBA" id="ARBA00022475"/>
    </source>
</evidence>
<evidence type="ECO:0000256" key="3">
    <source>
        <dbReference type="ARBA" id="ARBA00022692"/>
    </source>
</evidence>
<evidence type="ECO:0000256" key="10">
    <source>
        <dbReference type="SAM" id="MobiDB-lite"/>
    </source>
</evidence>
<feature type="transmembrane region" description="Helical" evidence="11">
    <location>
        <begin position="117"/>
        <end position="142"/>
    </location>
</feature>
<dbReference type="Gene3D" id="1.20.1070.10">
    <property type="entry name" value="Rhodopsin 7-helix transmembrane proteins"/>
    <property type="match status" value="1"/>
</dbReference>
<keyword evidence="7 9" id="KW-0675">Receptor</keyword>
<keyword evidence="6 11" id="KW-0472">Membrane</keyword>
<dbReference type="PROSITE" id="PS50262">
    <property type="entry name" value="G_PROTEIN_RECEP_F1_2"/>
    <property type="match status" value="1"/>
</dbReference>
<reference evidence="13" key="1">
    <citation type="submission" date="2025-08" db="UniProtKB">
        <authorList>
            <consortium name="Ensembl"/>
        </authorList>
    </citation>
    <scope>IDENTIFICATION</scope>
</reference>
<proteinExistence type="inferred from homology"/>
<feature type="transmembrane region" description="Helical" evidence="11">
    <location>
        <begin position="76"/>
        <end position="97"/>
    </location>
</feature>
<keyword evidence="3 9" id="KW-0812">Transmembrane</keyword>
<dbReference type="Ensembl" id="ENSSLUT00000009791.1">
    <property type="protein sequence ID" value="ENSSLUP00000009488.1"/>
    <property type="gene ID" value="ENSSLUG00000004471.1"/>
</dbReference>
<dbReference type="AlphaFoldDB" id="A0A8D0CR82"/>
<dbReference type="InterPro" id="IPR017452">
    <property type="entry name" value="GPCR_Rhodpsn_7TM"/>
</dbReference>
<comment type="similarity">
    <text evidence="9">Belongs to the G-protein coupled receptor 1 family.</text>
</comment>
<feature type="transmembrane region" description="Helical" evidence="11">
    <location>
        <begin position="239"/>
        <end position="260"/>
    </location>
</feature>
<evidence type="ECO:0000256" key="9">
    <source>
        <dbReference type="RuleBase" id="RU000688"/>
    </source>
</evidence>
<keyword evidence="8 9" id="KW-0807">Transducer</keyword>
<dbReference type="GO" id="GO:0005886">
    <property type="term" value="C:plasma membrane"/>
    <property type="evidence" value="ECO:0007669"/>
    <property type="project" value="UniProtKB-SubCell"/>
</dbReference>
<dbReference type="CDD" id="cd15220">
    <property type="entry name" value="7tmA_GPR61_GPR62-like"/>
    <property type="match status" value="1"/>
</dbReference>
<evidence type="ECO:0000256" key="8">
    <source>
        <dbReference type="ARBA" id="ARBA00023224"/>
    </source>
</evidence>
<evidence type="ECO:0000256" key="5">
    <source>
        <dbReference type="ARBA" id="ARBA00023040"/>
    </source>
</evidence>
<organism evidence="13 14">
    <name type="scientific">Sander lucioperca</name>
    <name type="common">Pike-perch</name>
    <name type="synonym">Perca lucioperca</name>
    <dbReference type="NCBI Taxonomy" id="283035"/>
    <lineage>
        <taxon>Eukaryota</taxon>
        <taxon>Metazoa</taxon>
        <taxon>Chordata</taxon>
        <taxon>Craniata</taxon>
        <taxon>Vertebrata</taxon>
        <taxon>Euteleostomi</taxon>
        <taxon>Actinopterygii</taxon>
        <taxon>Neopterygii</taxon>
        <taxon>Teleostei</taxon>
        <taxon>Neoteleostei</taxon>
        <taxon>Acanthomorphata</taxon>
        <taxon>Eupercaria</taxon>
        <taxon>Perciformes</taxon>
        <taxon>Percoidei</taxon>
        <taxon>Percidae</taxon>
        <taxon>Luciopercinae</taxon>
        <taxon>Sander</taxon>
    </lineage>
</organism>
<dbReference type="PRINTS" id="PR00237">
    <property type="entry name" value="GPCRRHODOPSN"/>
</dbReference>
<keyword evidence="5 9" id="KW-0297">G-protein coupled receptor</keyword>
<feature type="region of interest" description="Disordered" evidence="10">
    <location>
        <begin position="349"/>
        <end position="381"/>
    </location>
</feature>
<dbReference type="GO" id="GO:0004930">
    <property type="term" value="F:G protein-coupled receptor activity"/>
    <property type="evidence" value="ECO:0007669"/>
    <property type="project" value="UniProtKB-KW"/>
</dbReference>
<feature type="transmembrane region" description="Helical" evidence="11">
    <location>
        <begin position="6"/>
        <end position="31"/>
    </location>
</feature>
<keyword evidence="2" id="KW-1003">Cell membrane</keyword>
<evidence type="ECO:0000256" key="7">
    <source>
        <dbReference type="ARBA" id="ARBA00023170"/>
    </source>
</evidence>
<name>A0A8D0CR82_SANLU</name>
<protein>
    <submittedName>
        <fullName evidence="13">G protein-coupled receptor 61</fullName>
    </submittedName>
</protein>
<feature type="domain" description="G-protein coupled receptors family 1 profile" evidence="12">
    <location>
        <begin position="23"/>
        <end position="296"/>
    </location>
</feature>
<dbReference type="PANTHER" id="PTHR22752:SF5">
    <property type="entry name" value="G-PROTEIN COUPLED RECEPTOR 61"/>
    <property type="match status" value="1"/>
</dbReference>
<feature type="compositionally biased region" description="Polar residues" evidence="10">
    <location>
        <begin position="349"/>
        <end position="359"/>
    </location>
</feature>
<comment type="subcellular location">
    <subcellularLocation>
        <location evidence="1">Cell membrane</location>
        <topology evidence="1">Multi-pass membrane protein</topology>
    </subcellularLocation>
</comment>
<feature type="transmembrane region" description="Helical" evidence="11">
    <location>
        <begin position="280"/>
        <end position="299"/>
    </location>
</feature>
<keyword evidence="14" id="KW-1185">Reference proteome</keyword>